<evidence type="ECO:0000313" key="2">
    <source>
        <dbReference type="EMBL" id="AWT47528.1"/>
    </source>
</evidence>
<evidence type="ECO:0000259" key="1">
    <source>
        <dbReference type="Pfam" id="PF16466"/>
    </source>
</evidence>
<dbReference type="EMBL" id="CP029788">
    <property type="protein sequence ID" value="AWT47528.1"/>
    <property type="molecule type" value="Genomic_DNA"/>
</dbReference>
<dbReference type="InterPro" id="IPR032490">
    <property type="entry name" value="DUF5047"/>
</dbReference>
<organism evidence="2 3">
    <name type="scientific">Streptomyces actuosus</name>
    <dbReference type="NCBI Taxonomy" id="1885"/>
    <lineage>
        <taxon>Bacteria</taxon>
        <taxon>Bacillati</taxon>
        <taxon>Actinomycetota</taxon>
        <taxon>Actinomycetes</taxon>
        <taxon>Kitasatosporales</taxon>
        <taxon>Streptomycetaceae</taxon>
        <taxon>Streptomyces</taxon>
    </lineage>
</organism>
<protein>
    <submittedName>
        <fullName evidence="2">DUF5047 domain-containing protein</fullName>
    </submittedName>
</protein>
<gene>
    <name evidence="2" type="ORF">DMT42_09630</name>
</gene>
<dbReference type="Pfam" id="PF16466">
    <property type="entry name" value="DUF5047"/>
    <property type="match status" value="1"/>
</dbReference>
<feature type="domain" description="DUF5047" evidence="1">
    <location>
        <begin position="40"/>
        <end position="169"/>
    </location>
</feature>
<sequence length="365" mass="38280">MYPAPSARFLQTLRESHVPHTQVQLLRTDGVTVTLPHTDGSVTVDRSNAVRRTCSVTVPDVSLLPMTPTSQLAVYGARLRILRGVIYGDGSIEAVPLGLFRIDSISGDPAVGPVTINGSGLEAVIADDKFTAPRTTRGATAAVTAITGLIQDTIPDAVIVNRASDATIGTMTWDIQGDRWAAVQECATAIGAEVYADADGQFVIAELPDLLTAPVAWEVNAGESGVLISADRGFSRSGMYNMVVASGENAEDNAPPVTASASDTDPTSPTYVGGPFGRVPKFYSSAALINTSLAQGAANKLLRDALKPNATVTLTSLPNPCLEPGDVLRVVYEDGQRELQQVQSFSISLGLDSITIQTIGGKQDT</sequence>
<dbReference type="AlphaFoldDB" id="A0A2U9PEP1"/>
<name>A0A2U9PEP1_STRAS</name>
<dbReference type="OrthoDB" id="4320040at2"/>
<evidence type="ECO:0000313" key="3">
    <source>
        <dbReference type="Proteomes" id="UP000247634"/>
    </source>
</evidence>
<reference evidence="2 3" key="1">
    <citation type="submission" date="2018-06" db="EMBL/GenBank/DDBJ databases">
        <title>The complete genome sequence of a nosiheptide producer Streptomyces actuosus ATCC 25421: deducing the ability of producing a new class III lantibiotics.</title>
        <authorList>
            <person name="Liu W."/>
            <person name="Sun F."/>
            <person name="Hu Y."/>
        </authorList>
    </citation>
    <scope>NUCLEOTIDE SEQUENCE [LARGE SCALE GENOMIC DNA]</scope>
    <source>
        <strain evidence="2 3">ATCC 25421</strain>
    </source>
</reference>
<keyword evidence="3" id="KW-1185">Reference proteome</keyword>
<proteinExistence type="predicted"/>
<accession>A0A2U9PEP1</accession>
<dbReference type="KEGG" id="sact:DMT42_09630"/>
<dbReference type="RefSeq" id="WP_110636282.1">
    <property type="nucleotide sequence ID" value="NZ_CP029788.1"/>
</dbReference>
<dbReference type="Proteomes" id="UP000247634">
    <property type="component" value="Chromosome"/>
</dbReference>